<proteinExistence type="predicted"/>
<reference evidence="1" key="1">
    <citation type="submission" date="2018-02" db="EMBL/GenBank/DDBJ databases">
        <title>Rhizophora mucronata_Transcriptome.</title>
        <authorList>
            <person name="Meera S.P."/>
            <person name="Sreeshan A."/>
            <person name="Augustine A."/>
        </authorList>
    </citation>
    <scope>NUCLEOTIDE SEQUENCE</scope>
    <source>
        <tissue evidence="1">Leaf</tissue>
    </source>
</reference>
<sequence>MRAVTEAKREVVFMSFCSFYRVKSCLLRTVLDAWLYSIDMSIAN</sequence>
<protein>
    <submittedName>
        <fullName evidence="1">Uncharacterized protein</fullName>
    </submittedName>
</protein>
<evidence type="ECO:0000313" key="1">
    <source>
        <dbReference type="EMBL" id="MBX62920.1"/>
    </source>
</evidence>
<accession>A0A2P2Q7J4</accession>
<organism evidence="1">
    <name type="scientific">Rhizophora mucronata</name>
    <name type="common">Asiatic mangrove</name>
    <dbReference type="NCBI Taxonomy" id="61149"/>
    <lineage>
        <taxon>Eukaryota</taxon>
        <taxon>Viridiplantae</taxon>
        <taxon>Streptophyta</taxon>
        <taxon>Embryophyta</taxon>
        <taxon>Tracheophyta</taxon>
        <taxon>Spermatophyta</taxon>
        <taxon>Magnoliopsida</taxon>
        <taxon>eudicotyledons</taxon>
        <taxon>Gunneridae</taxon>
        <taxon>Pentapetalae</taxon>
        <taxon>rosids</taxon>
        <taxon>fabids</taxon>
        <taxon>Malpighiales</taxon>
        <taxon>Rhizophoraceae</taxon>
        <taxon>Rhizophora</taxon>
    </lineage>
</organism>
<name>A0A2P2Q7J4_RHIMU</name>
<dbReference type="EMBL" id="GGEC01082436">
    <property type="protein sequence ID" value="MBX62920.1"/>
    <property type="molecule type" value="Transcribed_RNA"/>
</dbReference>
<dbReference type="AlphaFoldDB" id="A0A2P2Q7J4"/>